<dbReference type="STRING" id="290052.ASU35_10555"/>
<dbReference type="PRINTS" id="PR01607">
    <property type="entry name" value="APYRASEFAMLY"/>
</dbReference>
<dbReference type="PANTHER" id="PTHR11575">
    <property type="entry name" value="5'-NUCLEOTIDASE-RELATED"/>
    <property type="match status" value="1"/>
</dbReference>
<evidence type="ECO:0000256" key="1">
    <source>
        <dbReference type="ARBA" id="ARBA00004196"/>
    </source>
</evidence>
<gene>
    <name evidence="6" type="ORF">ASU35_10555</name>
</gene>
<comment type="caution">
    <text evidence="6">The sequence shown here is derived from an EMBL/GenBank/DDBJ whole genome shotgun (WGS) entry which is preliminary data.</text>
</comment>
<keyword evidence="2 3" id="KW-0732">Signal</keyword>
<evidence type="ECO:0000259" key="4">
    <source>
        <dbReference type="Pfam" id="PF00149"/>
    </source>
</evidence>
<comment type="subcellular location">
    <subcellularLocation>
        <location evidence="1">Cell envelope</location>
    </subcellularLocation>
</comment>
<reference evidence="6 7" key="1">
    <citation type="submission" date="2015-11" db="EMBL/GenBank/DDBJ databases">
        <title>Butyribacter intestini gen. nov., sp. nov., a butyric acid-producing bacterium of the family Lachnospiraceae isolated from the human faeces.</title>
        <authorList>
            <person name="Zou Y."/>
            <person name="Xue W."/>
            <person name="Luo G."/>
            <person name="Lv M."/>
        </authorList>
    </citation>
    <scope>NUCLEOTIDE SEQUENCE [LARGE SCALE GENOMIC DNA]</scope>
    <source>
        <strain evidence="6 7">ACET-33324</strain>
    </source>
</reference>
<dbReference type="InterPro" id="IPR003961">
    <property type="entry name" value="FN3_dom"/>
</dbReference>
<feature type="signal peptide" evidence="3">
    <location>
        <begin position="1"/>
        <end position="28"/>
    </location>
</feature>
<dbReference type="Pfam" id="PF09479">
    <property type="entry name" value="Flg_new"/>
    <property type="match status" value="1"/>
</dbReference>
<dbReference type="GO" id="GO:0030288">
    <property type="term" value="C:outer membrane-bounded periplasmic space"/>
    <property type="evidence" value="ECO:0007669"/>
    <property type="project" value="TreeGrafter"/>
</dbReference>
<dbReference type="OrthoDB" id="9800780at2"/>
<dbReference type="Gene3D" id="2.60.40.4270">
    <property type="entry name" value="Listeria-Bacteroides repeat domain"/>
    <property type="match status" value="1"/>
</dbReference>
<name>A0A0V8QF05_9FIRM</name>
<dbReference type="SUPFAM" id="SSF55816">
    <property type="entry name" value="5'-nucleotidase (syn. UDP-sugar hydrolase), C-terminal domain"/>
    <property type="match status" value="1"/>
</dbReference>
<sequence>MRLFGKRLLTALLAASLVLPGCAPAAMAAETTGTKEIQILATSDLHGKFVPYDYALNAESTSGSLAQVSTMIREKRNSNTILVDVGDTIESNSASLFFDEEIHPMIAGFNMLNYDFWVAGNHEFNHGVDTLLKVADKFKGTFLCGNVYDKGTGKAIGDCYKIVEKDGVKVAVIGMVTPNITRWDSENLKNYKVTNPLDELKTVIEAADKEADVIVAALHMGVEGEYGVKGSGAEEIAEAFPQIDVILAAHGHEVRNEEKNGVLIIENKNQGQTLTDVDITVKADGKGGYEVTAAKAEISSANGVKADEEMVKALSKYDERAKKDAVTVVGELKGGDLVPETEIPGVTQSQIEETAMINLINQVQMYYAKAEVSAAAAFSATANMKEGKIRKCDNALIYKYDNTLYRLEMTGKQLKQYMEWSAKYYNTYKEGDLTVSFNENVRGYNYDMFTGVKYEVNISKEPGNRIENLTRMDGTPVKDTDKLVVAVNNYRATSHLLTWGEVYVKENGDTLPKLLEKDVMAGETVRGLIGRWITEKNKGIIRPVLDGNWKITGNSWNEGLHDKAAELVKAGKLTIPTSSDGRTPNVKSITIADLKDYVSVAAVKVNANGGKASAKIFYAEEGEVYGTLPTATRKGYVFQGWYTKKDGGKKVTESSKAASGTIYAGWTKVTAPATAQIKSVKAGKNTLTVKLDSVKGAKGYRVYYSTDKNFKKGVKSVDTSKTSVTVKNLSSKTYYVKVKAFKADSTGAKVLGKAGNVKKATVK</sequence>
<dbReference type="EMBL" id="LNAM01000154">
    <property type="protein sequence ID" value="KSV58990.1"/>
    <property type="molecule type" value="Genomic_DNA"/>
</dbReference>
<dbReference type="Pfam" id="PF00149">
    <property type="entry name" value="Metallophos"/>
    <property type="match status" value="1"/>
</dbReference>
<dbReference type="InterPro" id="IPR042229">
    <property type="entry name" value="Listeria/Bacterioides_rpt_sf"/>
</dbReference>
<dbReference type="PANTHER" id="PTHR11575:SF6">
    <property type="entry name" value="2',3'-CYCLIC-NUCLEOTIDE 2'-PHOSPHODIESTERASE_3'-NUCLEOTIDASE"/>
    <property type="match status" value="1"/>
</dbReference>
<dbReference type="GO" id="GO:0046872">
    <property type="term" value="F:metal ion binding"/>
    <property type="evidence" value="ECO:0007669"/>
    <property type="project" value="InterPro"/>
</dbReference>
<dbReference type="InterPro" id="IPR006179">
    <property type="entry name" value="5_nucleotidase/apyrase"/>
</dbReference>
<proteinExistence type="inferred from homology"/>
<dbReference type="Proteomes" id="UP000054874">
    <property type="component" value="Unassembled WGS sequence"/>
</dbReference>
<dbReference type="InterPro" id="IPR036907">
    <property type="entry name" value="5'-Nucleotdase_C_sf"/>
</dbReference>
<dbReference type="Pfam" id="PF02872">
    <property type="entry name" value="5_nucleotid_C"/>
    <property type="match status" value="1"/>
</dbReference>
<organism evidence="6 7">
    <name type="scientific">Acetivibrio ethanolgignens</name>
    <dbReference type="NCBI Taxonomy" id="290052"/>
    <lineage>
        <taxon>Bacteria</taxon>
        <taxon>Bacillati</taxon>
        <taxon>Bacillota</taxon>
        <taxon>Clostridia</taxon>
        <taxon>Eubacteriales</taxon>
        <taxon>Oscillospiraceae</taxon>
        <taxon>Acetivibrio</taxon>
    </lineage>
</organism>
<dbReference type="InterPro" id="IPR029052">
    <property type="entry name" value="Metallo-depent_PP-like"/>
</dbReference>
<dbReference type="RefSeq" id="WP_058352774.1">
    <property type="nucleotide sequence ID" value="NZ_CABMMD010000154.1"/>
</dbReference>
<dbReference type="GO" id="GO:0000166">
    <property type="term" value="F:nucleotide binding"/>
    <property type="evidence" value="ECO:0007669"/>
    <property type="project" value="UniProtKB-KW"/>
</dbReference>
<feature type="chain" id="PRO_5006774119" evidence="3">
    <location>
        <begin position="29"/>
        <end position="763"/>
    </location>
</feature>
<dbReference type="AlphaFoldDB" id="A0A0V8QF05"/>
<feature type="domain" description="5'-Nucleotidase C-terminal" evidence="5">
    <location>
        <begin position="347"/>
        <end position="494"/>
    </location>
</feature>
<keyword evidence="7" id="KW-1185">Reference proteome</keyword>
<evidence type="ECO:0000259" key="5">
    <source>
        <dbReference type="Pfam" id="PF02872"/>
    </source>
</evidence>
<accession>A0A0V8QF05</accession>
<keyword evidence="3" id="KW-0547">Nucleotide-binding</keyword>
<evidence type="ECO:0000256" key="3">
    <source>
        <dbReference type="RuleBase" id="RU362119"/>
    </source>
</evidence>
<dbReference type="InterPro" id="IPR006146">
    <property type="entry name" value="5'-Nucleotdase_CS"/>
</dbReference>
<dbReference type="InterPro" id="IPR013783">
    <property type="entry name" value="Ig-like_fold"/>
</dbReference>
<dbReference type="GO" id="GO:0016788">
    <property type="term" value="F:hydrolase activity, acting on ester bonds"/>
    <property type="evidence" value="ECO:0007669"/>
    <property type="project" value="InterPro"/>
</dbReference>
<dbReference type="CDD" id="cd00063">
    <property type="entry name" value="FN3"/>
    <property type="match status" value="1"/>
</dbReference>
<dbReference type="Gene3D" id="3.60.21.10">
    <property type="match status" value="1"/>
</dbReference>
<keyword evidence="3" id="KW-0378">Hydrolase</keyword>
<dbReference type="Gene3D" id="3.90.780.10">
    <property type="entry name" value="5'-Nucleotidase, C-terminal domain"/>
    <property type="match status" value="1"/>
</dbReference>
<dbReference type="InterPro" id="IPR013378">
    <property type="entry name" value="InlB-like_B-rpt"/>
</dbReference>
<dbReference type="SUPFAM" id="SSF49265">
    <property type="entry name" value="Fibronectin type III"/>
    <property type="match status" value="1"/>
</dbReference>
<dbReference type="GO" id="GO:0009166">
    <property type="term" value="P:nucleotide catabolic process"/>
    <property type="evidence" value="ECO:0007669"/>
    <property type="project" value="InterPro"/>
</dbReference>
<evidence type="ECO:0000313" key="7">
    <source>
        <dbReference type="Proteomes" id="UP000054874"/>
    </source>
</evidence>
<feature type="domain" description="Calcineurin-like phosphoesterase" evidence="4">
    <location>
        <begin position="38"/>
        <end position="253"/>
    </location>
</feature>
<comment type="similarity">
    <text evidence="3">Belongs to the 5'-nucleotidase family.</text>
</comment>
<protein>
    <submittedName>
        <fullName evidence="6">Bifunctional metallophosphatase/5'-nucleotidase</fullName>
    </submittedName>
</protein>
<dbReference type="NCBIfam" id="TIGR02543">
    <property type="entry name" value="List_Bact_rpt"/>
    <property type="match status" value="1"/>
</dbReference>
<evidence type="ECO:0000256" key="2">
    <source>
        <dbReference type="ARBA" id="ARBA00022729"/>
    </source>
</evidence>
<dbReference type="PROSITE" id="PS00785">
    <property type="entry name" value="5_NUCLEOTIDASE_1"/>
    <property type="match status" value="1"/>
</dbReference>
<dbReference type="InterPro" id="IPR004843">
    <property type="entry name" value="Calcineurin-like_PHP"/>
</dbReference>
<dbReference type="InterPro" id="IPR008334">
    <property type="entry name" value="5'-Nucleotdase_C"/>
</dbReference>
<evidence type="ECO:0000313" key="6">
    <source>
        <dbReference type="EMBL" id="KSV58990.1"/>
    </source>
</evidence>
<dbReference type="Gene3D" id="2.60.40.10">
    <property type="entry name" value="Immunoglobulins"/>
    <property type="match status" value="1"/>
</dbReference>
<dbReference type="SUPFAM" id="SSF56300">
    <property type="entry name" value="Metallo-dependent phosphatases"/>
    <property type="match status" value="1"/>
</dbReference>
<dbReference type="InterPro" id="IPR036116">
    <property type="entry name" value="FN3_sf"/>
</dbReference>